<dbReference type="AlphaFoldDB" id="A0AAD3S815"/>
<dbReference type="Proteomes" id="UP001279734">
    <property type="component" value="Unassembled WGS sequence"/>
</dbReference>
<evidence type="ECO:0000313" key="2">
    <source>
        <dbReference type="Proteomes" id="UP001279734"/>
    </source>
</evidence>
<evidence type="ECO:0000313" key="1">
    <source>
        <dbReference type="EMBL" id="GMH06024.1"/>
    </source>
</evidence>
<comment type="caution">
    <text evidence="1">The sequence shown here is derived from an EMBL/GenBank/DDBJ whole genome shotgun (WGS) entry which is preliminary data.</text>
</comment>
<dbReference type="EMBL" id="BSYO01000006">
    <property type="protein sequence ID" value="GMH06024.1"/>
    <property type="molecule type" value="Genomic_DNA"/>
</dbReference>
<name>A0AAD3S815_NEPGR</name>
<accession>A0AAD3S815</accession>
<keyword evidence="2" id="KW-1185">Reference proteome</keyword>
<proteinExistence type="predicted"/>
<gene>
    <name evidence="1" type="ORF">Nepgr_007864</name>
</gene>
<protein>
    <submittedName>
        <fullName evidence="1">Uncharacterized protein</fullName>
    </submittedName>
</protein>
<sequence length="101" mass="11429">MRSFPLMLLGVMHSSPHGGNLMLIHLQSADVLSSSREADGMFDHDVGVLLMLFVWAVDYCWSLPVLQWPFAVAAMWILQELDCFWMQMGLVAGFFEGRKPP</sequence>
<reference evidence="1" key="1">
    <citation type="submission" date="2023-05" db="EMBL/GenBank/DDBJ databases">
        <title>Nepenthes gracilis genome sequencing.</title>
        <authorList>
            <person name="Fukushima K."/>
        </authorList>
    </citation>
    <scope>NUCLEOTIDE SEQUENCE</scope>
    <source>
        <strain evidence="1">SING2019-196</strain>
    </source>
</reference>
<organism evidence="1 2">
    <name type="scientific">Nepenthes gracilis</name>
    <name type="common">Slender pitcher plant</name>
    <dbReference type="NCBI Taxonomy" id="150966"/>
    <lineage>
        <taxon>Eukaryota</taxon>
        <taxon>Viridiplantae</taxon>
        <taxon>Streptophyta</taxon>
        <taxon>Embryophyta</taxon>
        <taxon>Tracheophyta</taxon>
        <taxon>Spermatophyta</taxon>
        <taxon>Magnoliopsida</taxon>
        <taxon>eudicotyledons</taxon>
        <taxon>Gunneridae</taxon>
        <taxon>Pentapetalae</taxon>
        <taxon>Caryophyllales</taxon>
        <taxon>Nepenthaceae</taxon>
        <taxon>Nepenthes</taxon>
    </lineage>
</organism>